<sequence>MRAVIQRVKHAKVSVNGKEISRINGGLLILLGIGPDDQEENARTMTKKIAALRIFQDDQDKMNLSVLDCGGEALVVSQFTLYADTRKGNRPSFTGAALPNLAEPLVDRFAALLNEQGVPTQKGEFGAYMQVELENDGPVTIILES</sequence>
<dbReference type="InterPro" id="IPR003732">
    <property type="entry name" value="Daa-tRNA_deacyls_DTD"/>
</dbReference>
<dbReference type="InterPro" id="IPR023509">
    <property type="entry name" value="DTD-like_sf"/>
</dbReference>
<dbReference type="GO" id="GO:0106026">
    <property type="term" value="F:Gly-tRNA(Ala) deacylase activity"/>
    <property type="evidence" value="ECO:0007669"/>
    <property type="project" value="UniProtKB-UniRule"/>
</dbReference>
<keyword evidence="2" id="KW-0694">RNA-binding</keyword>
<dbReference type="GO" id="GO:0019478">
    <property type="term" value="P:D-amino acid catabolic process"/>
    <property type="evidence" value="ECO:0007669"/>
    <property type="project" value="UniProtKB-UniRule"/>
</dbReference>
<comment type="catalytic activity">
    <reaction evidence="2">
        <text>a D-aminoacyl-tRNA + H2O = a tRNA + a D-alpha-amino acid + H(+)</text>
        <dbReference type="Rhea" id="RHEA:13953"/>
        <dbReference type="Rhea" id="RHEA-COMP:10123"/>
        <dbReference type="Rhea" id="RHEA-COMP:10124"/>
        <dbReference type="ChEBI" id="CHEBI:15377"/>
        <dbReference type="ChEBI" id="CHEBI:15378"/>
        <dbReference type="ChEBI" id="CHEBI:59871"/>
        <dbReference type="ChEBI" id="CHEBI:78442"/>
        <dbReference type="ChEBI" id="CHEBI:79333"/>
        <dbReference type="EC" id="3.1.1.96"/>
    </reaction>
</comment>
<dbReference type="GO" id="GO:0005737">
    <property type="term" value="C:cytoplasm"/>
    <property type="evidence" value="ECO:0007669"/>
    <property type="project" value="UniProtKB-SubCell"/>
</dbReference>
<proteinExistence type="inferred from homology"/>
<dbReference type="OrthoDB" id="9801395at2"/>
<dbReference type="STRING" id="1678840.ATC1_1155"/>
<dbReference type="Pfam" id="PF02580">
    <property type="entry name" value="Tyr_Deacylase"/>
    <property type="match status" value="1"/>
</dbReference>
<evidence type="ECO:0000313" key="4">
    <source>
        <dbReference type="Proteomes" id="UP000053370"/>
    </source>
</evidence>
<dbReference type="Gene3D" id="3.50.80.10">
    <property type="entry name" value="D-tyrosyl-tRNA(Tyr) deacylase"/>
    <property type="match status" value="1"/>
</dbReference>
<dbReference type="PANTHER" id="PTHR10472:SF5">
    <property type="entry name" value="D-AMINOACYL-TRNA DEACYLASE 1"/>
    <property type="match status" value="1"/>
</dbReference>
<comment type="subunit">
    <text evidence="2">Homodimer.</text>
</comment>
<dbReference type="EC" id="3.1.1.-" evidence="2"/>
<dbReference type="RefSeq" id="WP_062276868.1">
    <property type="nucleotide sequence ID" value="NZ_DF968179.1"/>
</dbReference>
<dbReference type="NCBIfam" id="TIGR00256">
    <property type="entry name" value="D-aminoacyl-tRNA deacylase"/>
    <property type="match status" value="1"/>
</dbReference>
<evidence type="ECO:0000256" key="1">
    <source>
        <dbReference type="ARBA" id="ARBA00009673"/>
    </source>
</evidence>
<keyword evidence="2" id="KW-0963">Cytoplasm</keyword>
<comment type="function">
    <text evidence="2">An aminoacyl-tRNA editing enzyme that deacylates mischarged D-aminoacyl-tRNAs. Also deacylates mischarged glycyl-tRNA(Ala), protecting cells against glycine mischarging by AlaRS. Acts via tRNA-based rather than protein-based catalysis; rejects L-amino acids rather than detecting D-amino acids in the active site. By recycling D-aminoacyl-tRNA to D-amino acids and free tRNA molecules, this enzyme counteracts the toxicity associated with the formation of D-aminoacyl-tRNA entities in vivo and helps enforce protein L-homochirality.</text>
</comment>
<evidence type="ECO:0000313" key="3">
    <source>
        <dbReference type="EMBL" id="GAP39136.1"/>
    </source>
</evidence>
<dbReference type="FunFam" id="3.50.80.10:FF:000001">
    <property type="entry name" value="D-aminoacyl-tRNA deacylase"/>
    <property type="match status" value="1"/>
</dbReference>
<dbReference type="GO" id="GO:0051500">
    <property type="term" value="F:D-tyrosyl-tRNA(Tyr) deacylase activity"/>
    <property type="evidence" value="ECO:0007669"/>
    <property type="project" value="TreeGrafter"/>
</dbReference>
<organism evidence="3">
    <name type="scientific">Flexilinea flocculi</name>
    <dbReference type="NCBI Taxonomy" id="1678840"/>
    <lineage>
        <taxon>Bacteria</taxon>
        <taxon>Bacillati</taxon>
        <taxon>Chloroflexota</taxon>
        <taxon>Anaerolineae</taxon>
        <taxon>Anaerolineales</taxon>
        <taxon>Anaerolineaceae</taxon>
        <taxon>Flexilinea</taxon>
    </lineage>
</organism>
<keyword evidence="2" id="KW-0820">tRNA-binding</keyword>
<reference evidence="3" key="1">
    <citation type="journal article" date="2015" name="Genome Announc.">
        <title>Draft Genome Sequence of Anaerolineae Strain TC1, a Novel Isolate from a Methanogenic Wastewater Treatment System.</title>
        <authorList>
            <person name="Matsuura N."/>
            <person name="Tourlousse D.M."/>
            <person name="Sun L."/>
            <person name="Toyonaga M."/>
            <person name="Kuroda K."/>
            <person name="Ohashi A."/>
            <person name="Cruz R."/>
            <person name="Yamaguchi T."/>
            <person name="Sekiguchi Y."/>
        </authorList>
    </citation>
    <scope>NUCLEOTIDE SEQUENCE [LARGE SCALE GENOMIC DNA]</scope>
    <source>
        <strain evidence="3">TC1</strain>
    </source>
</reference>
<dbReference type="SUPFAM" id="SSF69500">
    <property type="entry name" value="DTD-like"/>
    <property type="match status" value="1"/>
</dbReference>
<comment type="similarity">
    <text evidence="1 2">Belongs to the DTD family.</text>
</comment>
<comment type="domain">
    <text evidence="2">A Gly-cisPro motif from one monomer fits into the active site of the other monomer to allow specific chiral rejection of L-amino acids.</text>
</comment>
<keyword evidence="4" id="KW-1185">Reference proteome</keyword>
<feature type="short sequence motif" description="Gly-cisPro motif, important for rejection of L-amino acids" evidence="2">
    <location>
        <begin position="137"/>
        <end position="138"/>
    </location>
</feature>
<dbReference type="PANTHER" id="PTHR10472">
    <property type="entry name" value="D-TYROSYL-TRNA TYR DEACYLASE"/>
    <property type="match status" value="1"/>
</dbReference>
<gene>
    <name evidence="2" type="primary">dtd</name>
    <name evidence="3" type="ORF">ATC1_1155</name>
</gene>
<dbReference type="HAMAP" id="MF_00518">
    <property type="entry name" value="Deacylase_Dtd"/>
    <property type="match status" value="1"/>
</dbReference>
<comment type="catalytic activity">
    <reaction evidence="2">
        <text>glycyl-tRNA(Ala) + H2O = tRNA(Ala) + glycine + H(+)</text>
        <dbReference type="Rhea" id="RHEA:53744"/>
        <dbReference type="Rhea" id="RHEA-COMP:9657"/>
        <dbReference type="Rhea" id="RHEA-COMP:13640"/>
        <dbReference type="ChEBI" id="CHEBI:15377"/>
        <dbReference type="ChEBI" id="CHEBI:15378"/>
        <dbReference type="ChEBI" id="CHEBI:57305"/>
        <dbReference type="ChEBI" id="CHEBI:78442"/>
        <dbReference type="ChEBI" id="CHEBI:78522"/>
    </reaction>
</comment>
<accession>A0A0K8P920</accession>
<dbReference type="AlphaFoldDB" id="A0A0K8P920"/>
<dbReference type="Proteomes" id="UP000053370">
    <property type="component" value="Unassembled WGS sequence"/>
</dbReference>
<keyword evidence="2" id="KW-0378">Hydrolase</keyword>
<dbReference type="PATRIC" id="fig|1678840.3.peg.68"/>
<dbReference type="GO" id="GO:0043908">
    <property type="term" value="F:Ser(Gly)-tRNA(Ala) hydrolase activity"/>
    <property type="evidence" value="ECO:0007669"/>
    <property type="project" value="UniProtKB-UniRule"/>
</dbReference>
<name>A0A0K8P920_9CHLR</name>
<comment type="subcellular location">
    <subcellularLocation>
        <location evidence="2">Cytoplasm</location>
    </subcellularLocation>
</comment>
<dbReference type="EMBL" id="DF968179">
    <property type="protein sequence ID" value="GAP39136.1"/>
    <property type="molecule type" value="Genomic_DNA"/>
</dbReference>
<protein>
    <recommendedName>
        <fullName evidence="2">D-aminoacyl-tRNA deacylase</fullName>
        <shortName evidence="2">DTD</shortName>
        <ecNumber evidence="2">3.1.1.96</ecNumber>
    </recommendedName>
    <alternativeName>
        <fullName evidence="2">Gly-tRNA(Ala) deacylase</fullName>
        <ecNumber evidence="2">3.1.1.-</ecNumber>
    </alternativeName>
</protein>
<evidence type="ECO:0000256" key="2">
    <source>
        <dbReference type="HAMAP-Rule" id="MF_00518"/>
    </source>
</evidence>
<dbReference type="EC" id="3.1.1.96" evidence="2"/>
<dbReference type="GO" id="GO:0000049">
    <property type="term" value="F:tRNA binding"/>
    <property type="evidence" value="ECO:0007669"/>
    <property type="project" value="UniProtKB-UniRule"/>
</dbReference>